<dbReference type="VEuPathDB" id="FungiDB:SDRG_02954"/>
<dbReference type="Proteomes" id="UP000030762">
    <property type="component" value="Unassembled WGS sequence"/>
</dbReference>
<dbReference type="EMBL" id="JH767138">
    <property type="protein sequence ID" value="EQC39515.1"/>
    <property type="molecule type" value="Genomic_DNA"/>
</dbReference>
<organism evidence="1 2">
    <name type="scientific">Saprolegnia diclina (strain VS20)</name>
    <dbReference type="NCBI Taxonomy" id="1156394"/>
    <lineage>
        <taxon>Eukaryota</taxon>
        <taxon>Sar</taxon>
        <taxon>Stramenopiles</taxon>
        <taxon>Oomycota</taxon>
        <taxon>Saprolegniomycetes</taxon>
        <taxon>Saprolegniales</taxon>
        <taxon>Saprolegniaceae</taxon>
        <taxon>Saprolegnia</taxon>
    </lineage>
</organism>
<keyword evidence="2" id="KW-1185">Reference proteome</keyword>
<dbReference type="AlphaFoldDB" id="T0QZQ5"/>
<evidence type="ECO:0000313" key="2">
    <source>
        <dbReference type="Proteomes" id="UP000030762"/>
    </source>
</evidence>
<reference evidence="1 2" key="1">
    <citation type="submission" date="2012-04" db="EMBL/GenBank/DDBJ databases">
        <title>The Genome Sequence of Saprolegnia declina VS20.</title>
        <authorList>
            <consortium name="The Broad Institute Genome Sequencing Platform"/>
            <person name="Russ C."/>
            <person name="Nusbaum C."/>
            <person name="Tyler B."/>
            <person name="van West P."/>
            <person name="Dieguez-Uribeondo J."/>
            <person name="de Bruijn I."/>
            <person name="Tripathy S."/>
            <person name="Jiang R."/>
            <person name="Young S.K."/>
            <person name="Zeng Q."/>
            <person name="Gargeya S."/>
            <person name="Fitzgerald M."/>
            <person name="Haas B."/>
            <person name="Abouelleil A."/>
            <person name="Alvarado L."/>
            <person name="Arachchi H.M."/>
            <person name="Berlin A."/>
            <person name="Chapman S.B."/>
            <person name="Goldberg J."/>
            <person name="Griggs A."/>
            <person name="Gujja S."/>
            <person name="Hansen M."/>
            <person name="Howarth C."/>
            <person name="Imamovic A."/>
            <person name="Larimer J."/>
            <person name="McCowen C."/>
            <person name="Montmayeur A."/>
            <person name="Murphy C."/>
            <person name="Neiman D."/>
            <person name="Pearson M."/>
            <person name="Priest M."/>
            <person name="Roberts A."/>
            <person name="Saif S."/>
            <person name="Shea T."/>
            <person name="Sisk P."/>
            <person name="Sykes S."/>
            <person name="Wortman J."/>
            <person name="Nusbaum C."/>
            <person name="Birren B."/>
        </authorList>
    </citation>
    <scope>NUCLEOTIDE SEQUENCE [LARGE SCALE GENOMIC DNA]</scope>
    <source>
        <strain evidence="1 2">VS20</strain>
    </source>
</reference>
<dbReference type="InParanoid" id="T0QZQ5"/>
<gene>
    <name evidence="1" type="ORF">SDRG_02954</name>
</gene>
<dbReference type="PROSITE" id="PS51257">
    <property type="entry name" value="PROKAR_LIPOPROTEIN"/>
    <property type="match status" value="1"/>
</dbReference>
<dbReference type="GeneID" id="19943681"/>
<name>T0QZQ5_SAPDV</name>
<dbReference type="RefSeq" id="XP_008606787.1">
    <property type="nucleotide sequence ID" value="XM_008608565.1"/>
</dbReference>
<proteinExistence type="predicted"/>
<protein>
    <submittedName>
        <fullName evidence="1">Uncharacterized protein</fullName>
    </submittedName>
</protein>
<evidence type="ECO:0000313" key="1">
    <source>
        <dbReference type="EMBL" id="EQC39515.1"/>
    </source>
</evidence>
<dbReference type="OMA" id="MEDFPIY"/>
<accession>T0QZQ5</accession>
<dbReference type="OrthoDB" id="75267at2759"/>
<sequence length="88" mass="9399">MQARLIAPILGTVSLIAPILGTVSLIAGSCTTLAVNSSRTPQVNAHVRRLSKRVMPRDVGKSSTTANATATTKHDVMEDFPIYMFTAE</sequence>